<dbReference type="PROSITE" id="PS51257">
    <property type="entry name" value="PROKAR_LIPOPROTEIN"/>
    <property type="match status" value="1"/>
</dbReference>
<keyword evidence="3" id="KW-1185">Reference proteome</keyword>
<sequence>MGWRCVLAMVLALGLGGCGVPDLVAHTIKEVEKSQRDGGGKASTAEPSRPAATDSRAEEEPPPPVRAPQPARSSVTVEELPAR</sequence>
<proteinExistence type="predicted"/>
<dbReference type="EMBL" id="LWQT01000109">
    <property type="protein sequence ID" value="OAN44703.1"/>
    <property type="molecule type" value="Genomic_DNA"/>
</dbReference>
<dbReference type="STRING" id="1285242.A6A04_07710"/>
<dbReference type="RefSeq" id="WP_068495541.1">
    <property type="nucleotide sequence ID" value="NZ_LWQT01000109.1"/>
</dbReference>
<evidence type="ECO:0000313" key="2">
    <source>
        <dbReference type="EMBL" id="OAN44703.1"/>
    </source>
</evidence>
<dbReference type="AlphaFoldDB" id="A0A178M841"/>
<dbReference type="Proteomes" id="UP000078428">
    <property type="component" value="Unassembled WGS sequence"/>
</dbReference>
<accession>A0A178M841</accession>
<comment type="caution">
    <text evidence="2">The sequence shown here is derived from an EMBL/GenBank/DDBJ whole genome shotgun (WGS) entry which is preliminary data.</text>
</comment>
<feature type="region of interest" description="Disordered" evidence="1">
    <location>
        <begin position="32"/>
        <end position="83"/>
    </location>
</feature>
<gene>
    <name evidence="2" type="ORF">A6A04_07710</name>
</gene>
<protein>
    <submittedName>
        <fullName evidence="2">Uncharacterized protein</fullName>
    </submittedName>
</protein>
<reference evidence="2 3" key="1">
    <citation type="submission" date="2016-04" db="EMBL/GenBank/DDBJ databases">
        <title>Draft genome sequence of freshwater magnetotactic bacteria Magnetospirillum marisnigri SP-1 and Magnetospirillum moscoviense BB-1.</title>
        <authorList>
            <person name="Koziaeva V."/>
            <person name="Dziuba M.V."/>
            <person name="Ivanov T.M."/>
            <person name="Kuznetsov B."/>
            <person name="Grouzdev D.S."/>
        </authorList>
    </citation>
    <scope>NUCLEOTIDE SEQUENCE [LARGE SCALE GENOMIC DNA]</scope>
    <source>
        <strain evidence="2 3">SP-1</strain>
    </source>
</reference>
<evidence type="ECO:0000313" key="3">
    <source>
        <dbReference type="Proteomes" id="UP000078428"/>
    </source>
</evidence>
<evidence type="ECO:0000256" key="1">
    <source>
        <dbReference type="SAM" id="MobiDB-lite"/>
    </source>
</evidence>
<name>A0A178M841_9PROT</name>
<organism evidence="2 3">
    <name type="scientific">Paramagnetospirillum marisnigri</name>
    <dbReference type="NCBI Taxonomy" id="1285242"/>
    <lineage>
        <taxon>Bacteria</taxon>
        <taxon>Pseudomonadati</taxon>
        <taxon>Pseudomonadota</taxon>
        <taxon>Alphaproteobacteria</taxon>
        <taxon>Rhodospirillales</taxon>
        <taxon>Magnetospirillaceae</taxon>
        <taxon>Paramagnetospirillum</taxon>
    </lineage>
</organism>